<reference evidence="2" key="1">
    <citation type="submission" date="2023-07" db="EMBL/GenBank/DDBJ databases">
        <title>30 novel species of actinomycetes from the DSMZ collection.</title>
        <authorList>
            <person name="Nouioui I."/>
        </authorList>
    </citation>
    <scope>NUCLEOTIDE SEQUENCE [LARGE SCALE GENOMIC DNA]</scope>
    <source>
        <strain evidence="2">DSM 41640</strain>
    </source>
</reference>
<gene>
    <name evidence="1" type="ORF">RNB18_07805</name>
</gene>
<name>A0ABU2V4J6_9ACTN</name>
<comment type="caution">
    <text evidence="1">The sequence shown here is derived from an EMBL/GenBank/DDBJ whole genome shotgun (WGS) entry which is preliminary data.</text>
</comment>
<evidence type="ECO:0000313" key="1">
    <source>
        <dbReference type="EMBL" id="MDT0480076.1"/>
    </source>
</evidence>
<accession>A0ABU2V4J6</accession>
<dbReference type="Gene3D" id="3.10.450.50">
    <property type="match status" value="1"/>
</dbReference>
<protein>
    <submittedName>
        <fullName evidence="1">Uncharacterized protein</fullName>
    </submittedName>
</protein>
<keyword evidence="2" id="KW-1185">Reference proteome</keyword>
<sequence>MSDTDLREFYPRCIGALNAHGISRMDEFISDETTLNGETGTRDQVIAVLNGEIDAVPGQFLHMTALRDGETLRRQLGA</sequence>
<dbReference type="RefSeq" id="WP_311713393.1">
    <property type="nucleotide sequence ID" value="NZ_JAVREZ010000002.1"/>
</dbReference>
<proteinExistence type="predicted"/>
<dbReference type="EMBL" id="JAVREZ010000002">
    <property type="protein sequence ID" value="MDT0480076.1"/>
    <property type="molecule type" value="Genomic_DNA"/>
</dbReference>
<organism evidence="1 2">
    <name type="scientific">Streptomyces doebereineriae</name>
    <dbReference type="NCBI Taxonomy" id="3075528"/>
    <lineage>
        <taxon>Bacteria</taxon>
        <taxon>Bacillati</taxon>
        <taxon>Actinomycetota</taxon>
        <taxon>Actinomycetes</taxon>
        <taxon>Kitasatosporales</taxon>
        <taxon>Streptomycetaceae</taxon>
        <taxon>Streptomyces</taxon>
    </lineage>
</organism>
<evidence type="ECO:0000313" key="2">
    <source>
        <dbReference type="Proteomes" id="UP001183824"/>
    </source>
</evidence>
<dbReference type="Proteomes" id="UP001183824">
    <property type="component" value="Unassembled WGS sequence"/>
</dbReference>